<evidence type="ECO:0000259" key="1">
    <source>
        <dbReference type="Pfam" id="PF13460"/>
    </source>
</evidence>
<organism evidence="2 3">
    <name type="scientific">Kribbella flavida (strain DSM 17836 / JCM 10339 / NBRC 14399)</name>
    <dbReference type="NCBI Taxonomy" id="479435"/>
    <lineage>
        <taxon>Bacteria</taxon>
        <taxon>Bacillati</taxon>
        <taxon>Actinomycetota</taxon>
        <taxon>Actinomycetes</taxon>
        <taxon>Propionibacteriales</taxon>
        <taxon>Kribbellaceae</taxon>
        <taxon>Kribbella</taxon>
    </lineage>
</organism>
<proteinExistence type="predicted"/>
<evidence type="ECO:0000313" key="3">
    <source>
        <dbReference type="Proteomes" id="UP000007967"/>
    </source>
</evidence>
<dbReference type="EMBL" id="CP001736">
    <property type="protein sequence ID" value="ADB32554.1"/>
    <property type="molecule type" value="Genomic_DNA"/>
</dbReference>
<dbReference type="InterPro" id="IPR016040">
    <property type="entry name" value="NAD(P)-bd_dom"/>
</dbReference>
<reference evidence="2 3" key="2">
    <citation type="journal article" date="2010" name="Stand. Genomic Sci.">
        <title>Complete genome sequence of Kribbella flavida type strain (IFO 14399).</title>
        <authorList>
            <person name="Pukall R."/>
            <person name="Lapidus A."/>
            <person name="Glavina Del Rio T."/>
            <person name="Copeland A."/>
            <person name="Tice H."/>
            <person name="Cheng J.-F."/>
            <person name="Lucas S."/>
            <person name="Chen F."/>
            <person name="Nolan M."/>
            <person name="LaButti K."/>
            <person name="Pati A."/>
            <person name="Ivanova N."/>
            <person name="Mavrommatis K."/>
            <person name="Mikhailova N."/>
            <person name="Pitluck S."/>
            <person name="Bruce D."/>
            <person name="Goodwin L."/>
            <person name="Land M."/>
            <person name="Hauser L."/>
            <person name="Chang Y.-J."/>
            <person name="Jeffries C.D."/>
            <person name="Chen A."/>
            <person name="Palaniappan K."/>
            <person name="Chain P."/>
            <person name="Rohde M."/>
            <person name="Goeker M."/>
            <person name="Bristow J."/>
            <person name="Eisen J.A."/>
            <person name="Markowitz V."/>
            <person name="Hugenholtz P."/>
            <person name="Kyrpides N.C."/>
            <person name="Klenk H.-P."/>
            <person name="Brettin T."/>
        </authorList>
    </citation>
    <scope>NUCLEOTIDE SEQUENCE [LARGE SCALE GENOMIC DNA]</scope>
    <source>
        <strain evidence="3">DSM 17836 / JCM 10339 / NBRC 14399</strain>
    </source>
</reference>
<dbReference type="InterPro" id="IPR051604">
    <property type="entry name" value="Ergot_Alk_Oxidoreductase"/>
</dbReference>
<evidence type="ECO:0000313" key="2">
    <source>
        <dbReference type="EMBL" id="ADB32554.1"/>
    </source>
</evidence>
<dbReference type="HOGENOM" id="CLU_007383_10_6_11"/>
<dbReference type="KEGG" id="kfl:Kfla_3496"/>
<dbReference type="PANTHER" id="PTHR43162:SF1">
    <property type="entry name" value="PRESTALK A DIFFERENTIATION PROTEIN A"/>
    <property type="match status" value="1"/>
</dbReference>
<reference evidence="3" key="1">
    <citation type="submission" date="2009-09" db="EMBL/GenBank/DDBJ databases">
        <title>The complete genome of Kribbella flavida DSM 17836.</title>
        <authorList>
            <consortium name="US DOE Joint Genome Institute (JGI-PGF)"/>
            <person name="Lucas S."/>
            <person name="Copeland A."/>
            <person name="Lapidus A."/>
            <person name="Glavina del Rio T."/>
            <person name="Dalin E."/>
            <person name="Tice H."/>
            <person name="Bruce D."/>
            <person name="Goodwin L."/>
            <person name="Pitluck S."/>
            <person name="Kyrpides N."/>
            <person name="Mavromatis K."/>
            <person name="Ivanova N."/>
            <person name="Saunders E."/>
            <person name="Brettin T."/>
            <person name="Detter J.C."/>
            <person name="Han C."/>
            <person name="Larimer F."/>
            <person name="Land M."/>
            <person name="Hauser L."/>
            <person name="Markowitz V."/>
            <person name="Cheng J.-F."/>
            <person name="Hugenholtz P."/>
            <person name="Woyke T."/>
            <person name="Wu D."/>
            <person name="Pukall R."/>
            <person name="Klenk H.-P."/>
            <person name="Eisen J.A."/>
        </authorList>
    </citation>
    <scope>NUCLEOTIDE SEQUENCE [LARGE SCALE GENOMIC DNA]</scope>
    <source>
        <strain evidence="3">DSM 17836 / JCM 10339 / NBRC 14399</strain>
    </source>
</reference>
<gene>
    <name evidence="2" type="ordered locus">Kfla_3496</name>
</gene>
<name>D2PLX4_KRIFD</name>
<dbReference type="Pfam" id="PF13460">
    <property type="entry name" value="NAD_binding_10"/>
    <property type="match status" value="1"/>
</dbReference>
<dbReference type="Proteomes" id="UP000007967">
    <property type="component" value="Chromosome"/>
</dbReference>
<dbReference type="AlphaFoldDB" id="D2PLX4"/>
<feature type="domain" description="NAD(P)-binding" evidence="1">
    <location>
        <begin position="7"/>
        <end position="191"/>
    </location>
</feature>
<protein>
    <submittedName>
        <fullName evidence="2">NmrA family protein</fullName>
    </submittedName>
</protein>
<dbReference type="PANTHER" id="PTHR43162">
    <property type="match status" value="1"/>
</dbReference>
<sequence>MTILVTGATGTIGRQVVRQLSAAGADVRAMTRTPTAAKLPPGVDVVYGDFEQPESWSAALAQVDRVYLFPFAYLAGSVPDDGFVTAAVRHGVNRFVVHSAAAAGFVAEAAPAGALQTHLEEERAAHRDVEVAVERTGAEWTHIRPGLFAANALGWAPVVRAGQPVRAPYGEAGYPWVHEADVAEIAVRALLSDQLVGQACTITGPAKVSQAEQVRAIADAIGREVPFEELTPAQAVDQWRSEGCPEEYLEWRLAVLADAVDGTGRLPVTSTVHQVTGREPRTFAQWAVDHAEDFR</sequence>
<dbReference type="Gene3D" id="3.40.50.720">
    <property type="entry name" value="NAD(P)-binding Rossmann-like Domain"/>
    <property type="match status" value="1"/>
</dbReference>
<dbReference type="STRING" id="479435.Kfla_3496"/>
<accession>D2PLX4</accession>
<dbReference type="OrthoDB" id="5510591at2"/>
<dbReference type="SUPFAM" id="SSF51735">
    <property type="entry name" value="NAD(P)-binding Rossmann-fold domains"/>
    <property type="match status" value="1"/>
</dbReference>
<dbReference type="InterPro" id="IPR036291">
    <property type="entry name" value="NAD(P)-bd_dom_sf"/>
</dbReference>
<keyword evidence="3" id="KW-1185">Reference proteome</keyword>
<dbReference type="eggNOG" id="COG0702">
    <property type="taxonomic scope" value="Bacteria"/>
</dbReference>